<sequence length="80" mass="8865">MLTDAARISHIDDNVEIALFFKVGSFDESWSVDVCITNGAKNDARSRTFRPDHDACALGHLDREIAGICNRNGSWVLCEP</sequence>
<evidence type="ECO:0000313" key="2">
    <source>
        <dbReference type="Proteomes" id="UP000019443"/>
    </source>
</evidence>
<dbReference type="AlphaFoldDB" id="W6RWM4"/>
<evidence type="ECO:0000313" key="1">
    <source>
        <dbReference type="EMBL" id="CDM62993.1"/>
    </source>
</evidence>
<gene>
    <name evidence="1" type="ORF">LPU83_pLPU83d_1623</name>
</gene>
<keyword evidence="2" id="KW-1185">Reference proteome</keyword>
<dbReference type="Proteomes" id="UP000019443">
    <property type="component" value="Plasmid pLPU83d"/>
</dbReference>
<accession>W6RWM4</accession>
<name>W6RWM4_9HYPH</name>
<geneLocation type="plasmid" evidence="1 2">
    <name>pLPU83d</name>
</geneLocation>
<dbReference type="RefSeq" id="WP_024317622.1">
    <property type="nucleotide sequence ID" value="NZ_ATTO01000059.1"/>
</dbReference>
<keyword evidence="1" id="KW-0614">Plasmid</keyword>
<dbReference type="HOGENOM" id="CLU_2587324_0_0_5"/>
<dbReference type="EMBL" id="HG916855">
    <property type="protein sequence ID" value="CDM62993.1"/>
    <property type="molecule type" value="Genomic_DNA"/>
</dbReference>
<dbReference type="KEGG" id="rhl:LPU83_pLPU83d_1623"/>
<organism evidence="1 2">
    <name type="scientific">Rhizobium favelukesii</name>
    <dbReference type="NCBI Taxonomy" id="348824"/>
    <lineage>
        <taxon>Bacteria</taxon>
        <taxon>Pseudomonadati</taxon>
        <taxon>Pseudomonadota</taxon>
        <taxon>Alphaproteobacteria</taxon>
        <taxon>Hyphomicrobiales</taxon>
        <taxon>Rhizobiaceae</taxon>
        <taxon>Rhizobium/Agrobacterium group</taxon>
        <taxon>Rhizobium</taxon>
    </lineage>
</organism>
<reference evidence="1" key="1">
    <citation type="submission" date="2013-11" db="EMBL/GenBank/DDBJ databases">
        <title>Draft genome sequence of the broad-host-range Rhizobium sp. LPU83 strain, a member of the low-genetic diversity Oregon-like Rhizobium sp. group.</title>
        <authorList>
            <person name="Wibberg D."/>
            <person name="Puehler A."/>
            <person name="Schlueter A."/>
        </authorList>
    </citation>
    <scope>NUCLEOTIDE SEQUENCE [LARGE SCALE GENOMIC DNA]</scope>
    <source>
        <strain evidence="1">LPU83</strain>
        <plasmid evidence="1">pLPU83d</plasmid>
    </source>
</reference>
<proteinExistence type="predicted"/>
<protein>
    <submittedName>
        <fullName evidence="1">Uncharacterized protein</fullName>
    </submittedName>
</protein>